<evidence type="ECO:0000313" key="5">
    <source>
        <dbReference type="EMBL" id="AFA73894.1"/>
    </source>
</evidence>
<dbReference type="PROSITE" id="PS50011">
    <property type="entry name" value="PROTEIN_KINASE_DOM"/>
    <property type="match status" value="1"/>
</dbReference>
<dbReference type="InterPro" id="IPR000408">
    <property type="entry name" value="Reg_chr_condens"/>
</dbReference>
<gene>
    <name evidence="5" type="ordered locus">GPOL_c28750</name>
</gene>
<dbReference type="AlphaFoldDB" id="H6MTL9"/>
<keyword evidence="6" id="KW-1185">Reference proteome</keyword>
<dbReference type="PANTHER" id="PTHR22870">
    <property type="entry name" value="REGULATOR OF CHROMOSOME CONDENSATION"/>
    <property type="match status" value="1"/>
</dbReference>
<dbReference type="eggNOG" id="COG5184">
    <property type="taxonomic scope" value="Bacteria"/>
</dbReference>
<dbReference type="InterPro" id="IPR051210">
    <property type="entry name" value="Ub_ligase/GEF_domain"/>
</dbReference>
<feature type="region of interest" description="Disordered" evidence="2">
    <location>
        <begin position="272"/>
        <end position="470"/>
    </location>
</feature>
<evidence type="ECO:0000256" key="1">
    <source>
        <dbReference type="ARBA" id="ARBA00022737"/>
    </source>
</evidence>
<evidence type="ECO:0000313" key="6">
    <source>
        <dbReference type="Proteomes" id="UP000009154"/>
    </source>
</evidence>
<dbReference type="Pfam" id="PF00069">
    <property type="entry name" value="Pkinase"/>
    <property type="match status" value="1"/>
</dbReference>
<dbReference type="eggNOG" id="COG0515">
    <property type="taxonomic scope" value="Bacteria"/>
</dbReference>
<dbReference type="GO" id="GO:0004672">
    <property type="term" value="F:protein kinase activity"/>
    <property type="evidence" value="ECO:0007669"/>
    <property type="project" value="InterPro"/>
</dbReference>
<dbReference type="InterPro" id="IPR000719">
    <property type="entry name" value="Prot_kinase_dom"/>
</dbReference>
<dbReference type="PANTHER" id="PTHR22870:SF408">
    <property type="entry name" value="OS09G0560450 PROTEIN"/>
    <property type="match status" value="1"/>
</dbReference>
<dbReference type="HOGENOM" id="CLU_385320_0_0_11"/>
<feature type="transmembrane region" description="Helical" evidence="3">
    <location>
        <begin position="477"/>
        <end position="502"/>
    </location>
</feature>
<keyword evidence="5" id="KW-0418">Kinase</keyword>
<accession>H6MTL9</accession>
<keyword evidence="1" id="KW-0677">Repeat</keyword>
<dbReference type="Gene3D" id="2.130.10.30">
    <property type="entry name" value="Regulator of chromosome condensation 1/beta-lactamase-inhibitor protein II"/>
    <property type="match status" value="2"/>
</dbReference>
<evidence type="ECO:0000256" key="2">
    <source>
        <dbReference type="SAM" id="MobiDB-lite"/>
    </source>
</evidence>
<dbReference type="STRING" id="1112204.GPOL_c28750"/>
<dbReference type="InterPro" id="IPR009091">
    <property type="entry name" value="RCC1/BLIP-II"/>
</dbReference>
<dbReference type="GO" id="GO:0005524">
    <property type="term" value="F:ATP binding"/>
    <property type="evidence" value="ECO:0007669"/>
    <property type="project" value="InterPro"/>
</dbReference>
<reference evidence="5 6" key="1">
    <citation type="journal article" date="2012" name="Appl. Environ. Microbiol.">
        <title>Involvement of two latex-clearing proteins during rubber degradation and insights into the subsequent degradation pathway revealed by the genome sequence of Gordonia polyisoprenivorans strain VH2.</title>
        <authorList>
            <person name="Hiessl S."/>
            <person name="Schuldes J."/>
            <person name="Thurmer A."/>
            <person name="Halbsguth T."/>
            <person name="Broker D."/>
            <person name="Angelov A."/>
            <person name="Liebl W."/>
            <person name="Daniel R."/>
            <person name="Steinbuchel A."/>
        </authorList>
    </citation>
    <scope>NUCLEOTIDE SEQUENCE [LARGE SCALE GENOMIC DNA]</scope>
    <source>
        <strain evidence="6">DSM 44266 / VH2</strain>
    </source>
</reference>
<dbReference type="KEGG" id="gpo:GPOL_c28750"/>
<dbReference type="RefSeq" id="WP_014360422.1">
    <property type="nucleotide sequence ID" value="NC_016906.1"/>
</dbReference>
<dbReference type="CDD" id="cd14014">
    <property type="entry name" value="STKc_PknB_like"/>
    <property type="match status" value="1"/>
</dbReference>
<dbReference type="Gene3D" id="3.30.200.20">
    <property type="entry name" value="Phosphorylase Kinase, domain 1"/>
    <property type="match status" value="1"/>
</dbReference>
<feature type="domain" description="Protein kinase" evidence="4">
    <location>
        <begin position="12"/>
        <end position="268"/>
    </location>
</feature>
<dbReference type="Pfam" id="PF00415">
    <property type="entry name" value="RCC1"/>
    <property type="match status" value="6"/>
</dbReference>
<sequence length="866" mass="87203">MNAGNSGMVAGYHLIGPIRTDALGQVFIADRPGPTGRVLMRLLAVDPNAPGFRSRFAAQAQAVQGLVHPGLGGLLQYGEESGRTWFTSRFVDGHLLTTDRRADAEALGIAGQVADVLDHAHRRGIVHGDLGPGEILLPGAAGPGTTGGSVVVLDVGTLALAGRPILNPLSGSPEYTAPEVIAGQPAGPASDQYSLACLLYQILTGTTPFAASSPTEVVSGHLHRQAPPISATRPDLTALDVAFGHALDKDPARRYPDCRAFVGTVATLASRAAAQHQPSAPETPPTSFRERAHSPAPGPSAPVVTAAPAAPPVSVPEQPTQAPVQQLPVPERAARHATVHPLSVPPTPDVAAPDVAAADVDPTSGPVTPAPAPPTVVPLDTGSTPGGSSTPPASPATGPSQGDLSPGIPMPNPSVGQTIPPGMGVAADPPPPHSPDDRLAPPPTGSATPGSPDTLPPMDLPADPSASGRGTRVRRRVLASALALAAAAVIAVVAVAATWFVVGRGPTLTQVTATPLSNAHNTSCAIRNGQAYCWGSNSDGALGNGTTVDSTTPVQVGTLSKVTSISVGWTSACAIADGTLYCWGNNAAGQLGDGTTDNRLTPTKVAALHHVTSVSVGSDVTLSGDNVSSDSTTCAVADGGAYCWGANTYGQLGDGTTDNRTTPTRVKGVDGAVSLTTDSGQTCALTDGGAVYCWGSNSRGQLGDGTTNDRHTPTRIGGLSDITDVATSVGTTCAVGDGNLYCWGNDTFGQTGGGDRLTSRTPTQVPGLNDVTSVSLGTQTTCAVAGGAAYCWGNNSSNGAGYDPRGYFSTPMKISGLNGTVTAVTTDSVASCAQVSDKVYCWGDNSRGDLGIGSTDPVSAPVEVAF</sequence>
<keyword evidence="5" id="KW-0808">Transferase</keyword>
<dbReference type="SUPFAM" id="SSF50985">
    <property type="entry name" value="RCC1/BLIP-II"/>
    <property type="match status" value="2"/>
</dbReference>
<dbReference type="GeneID" id="90159912"/>
<keyword evidence="3" id="KW-0472">Membrane</keyword>
<dbReference type="Proteomes" id="UP000009154">
    <property type="component" value="Chromosome"/>
</dbReference>
<proteinExistence type="predicted"/>
<dbReference type="SMART" id="SM00220">
    <property type="entry name" value="S_TKc"/>
    <property type="match status" value="1"/>
</dbReference>
<feature type="compositionally biased region" description="Low complexity" evidence="2">
    <location>
        <begin position="349"/>
        <end position="367"/>
    </location>
</feature>
<dbReference type="PROSITE" id="PS50012">
    <property type="entry name" value="RCC1_3"/>
    <property type="match status" value="6"/>
</dbReference>
<dbReference type="Gene3D" id="1.10.510.10">
    <property type="entry name" value="Transferase(Phosphotransferase) domain 1"/>
    <property type="match status" value="1"/>
</dbReference>
<protein>
    <submittedName>
        <fullName evidence="5">Serine/threonine-protein kinase</fullName>
    </submittedName>
</protein>
<evidence type="ECO:0000259" key="4">
    <source>
        <dbReference type="PROSITE" id="PS50011"/>
    </source>
</evidence>
<keyword evidence="3" id="KW-0812">Transmembrane</keyword>
<dbReference type="EMBL" id="CP003119">
    <property type="protein sequence ID" value="AFA73894.1"/>
    <property type="molecule type" value="Genomic_DNA"/>
</dbReference>
<evidence type="ECO:0000256" key="3">
    <source>
        <dbReference type="SAM" id="Phobius"/>
    </source>
</evidence>
<dbReference type="InterPro" id="IPR011009">
    <property type="entry name" value="Kinase-like_dom_sf"/>
</dbReference>
<dbReference type="PRINTS" id="PR01217">
    <property type="entry name" value="PRICHEXTENSN"/>
</dbReference>
<feature type="compositionally biased region" description="Low complexity" evidence="2">
    <location>
        <begin position="377"/>
        <end position="400"/>
    </location>
</feature>
<organism evidence="5 6">
    <name type="scientific">Gordonia polyisoprenivorans (strain DSM 44266 / VH2)</name>
    <dbReference type="NCBI Taxonomy" id="1112204"/>
    <lineage>
        <taxon>Bacteria</taxon>
        <taxon>Bacillati</taxon>
        <taxon>Actinomycetota</taxon>
        <taxon>Actinomycetes</taxon>
        <taxon>Mycobacteriales</taxon>
        <taxon>Gordoniaceae</taxon>
        <taxon>Gordonia</taxon>
    </lineage>
</organism>
<name>H6MTL9_GORPV</name>
<keyword evidence="3" id="KW-1133">Transmembrane helix</keyword>
<dbReference type="SUPFAM" id="SSF56112">
    <property type="entry name" value="Protein kinase-like (PK-like)"/>
    <property type="match status" value="1"/>
</dbReference>